<evidence type="ECO:0000313" key="3">
    <source>
        <dbReference type="EMBL" id="GJS69471.1"/>
    </source>
</evidence>
<dbReference type="EMBL" id="BQNB010009864">
    <property type="protein sequence ID" value="GJS69471.1"/>
    <property type="molecule type" value="Genomic_DNA"/>
</dbReference>
<protein>
    <submittedName>
        <fullName evidence="3">Uncharacterized protein</fullName>
    </submittedName>
</protein>
<reference evidence="3" key="2">
    <citation type="submission" date="2022-01" db="EMBL/GenBank/DDBJ databases">
        <authorList>
            <person name="Yamashiro T."/>
            <person name="Shiraishi A."/>
            <person name="Satake H."/>
            <person name="Nakayama K."/>
        </authorList>
    </citation>
    <scope>NUCLEOTIDE SEQUENCE</scope>
</reference>
<dbReference type="Proteomes" id="UP001151760">
    <property type="component" value="Unassembled WGS sequence"/>
</dbReference>
<sequence>MIRQRCQWMIIMANIIPPNHVDDLPIVKPNQPDVVPVIPEHADPLNPPPPTSDSEPEDVNEVEDTVEPEDETVPPCVHEVGESRRDIDSLFGRIASLLRRVCGRETAYALVEKKGKEKDKYYGKLIADLVNEMRTSIEEGAVAMENLVRKLGNAEERNECKRLKKELEESRVVVFEERLNEAIDVSVEDEERPSSEPRGSPRDS</sequence>
<feature type="region of interest" description="Disordered" evidence="2">
    <location>
        <begin position="35"/>
        <end position="73"/>
    </location>
</feature>
<feature type="compositionally biased region" description="Acidic residues" evidence="2">
    <location>
        <begin position="54"/>
        <end position="72"/>
    </location>
</feature>
<evidence type="ECO:0000256" key="1">
    <source>
        <dbReference type="SAM" id="Coils"/>
    </source>
</evidence>
<evidence type="ECO:0000313" key="4">
    <source>
        <dbReference type="Proteomes" id="UP001151760"/>
    </source>
</evidence>
<accession>A0ABQ4XWF8</accession>
<feature type="region of interest" description="Disordered" evidence="2">
    <location>
        <begin position="185"/>
        <end position="204"/>
    </location>
</feature>
<gene>
    <name evidence="3" type="ORF">Tco_0702312</name>
</gene>
<reference evidence="3" key="1">
    <citation type="journal article" date="2022" name="Int. J. Mol. Sci.">
        <title>Draft Genome of Tanacetum Coccineum: Genomic Comparison of Closely Related Tanacetum-Family Plants.</title>
        <authorList>
            <person name="Yamashiro T."/>
            <person name="Shiraishi A."/>
            <person name="Nakayama K."/>
            <person name="Satake H."/>
        </authorList>
    </citation>
    <scope>NUCLEOTIDE SEQUENCE</scope>
</reference>
<keyword evidence="1" id="KW-0175">Coiled coil</keyword>
<proteinExistence type="predicted"/>
<feature type="coiled-coil region" evidence="1">
    <location>
        <begin position="144"/>
        <end position="173"/>
    </location>
</feature>
<comment type="caution">
    <text evidence="3">The sequence shown here is derived from an EMBL/GenBank/DDBJ whole genome shotgun (WGS) entry which is preliminary data.</text>
</comment>
<evidence type="ECO:0000256" key="2">
    <source>
        <dbReference type="SAM" id="MobiDB-lite"/>
    </source>
</evidence>
<organism evidence="3 4">
    <name type="scientific">Tanacetum coccineum</name>
    <dbReference type="NCBI Taxonomy" id="301880"/>
    <lineage>
        <taxon>Eukaryota</taxon>
        <taxon>Viridiplantae</taxon>
        <taxon>Streptophyta</taxon>
        <taxon>Embryophyta</taxon>
        <taxon>Tracheophyta</taxon>
        <taxon>Spermatophyta</taxon>
        <taxon>Magnoliopsida</taxon>
        <taxon>eudicotyledons</taxon>
        <taxon>Gunneridae</taxon>
        <taxon>Pentapetalae</taxon>
        <taxon>asterids</taxon>
        <taxon>campanulids</taxon>
        <taxon>Asterales</taxon>
        <taxon>Asteraceae</taxon>
        <taxon>Asteroideae</taxon>
        <taxon>Anthemideae</taxon>
        <taxon>Anthemidinae</taxon>
        <taxon>Tanacetum</taxon>
    </lineage>
</organism>
<keyword evidence="4" id="KW-1185">Reference proteome</keyword>
<name>A0ABQ4XWF8_9ASTR</name>
<feature type="compositionally biased region" description="Basic and acidic residues" evidence="2">
    <location>
        <begin position="192"/>
        <end position="204"/>
    </location>
</feature>